<organism evidence="2 3">
    <name type="scientific">Alsobacter soli</name>
    <dbReference type="NCBI Taxonomy" id="2109933"/>
    <lineage>
        <taxon>Bacteria</taxon>
        <taxon>Pseudomonadati</taxon>
        <taxon>Pseudomonadota</taxon>
        <taxon>Alphaproteobacteria</taxon>
        <taxon>Hyphomicrobiales</taxon>
        <taxon>Alsobacteraceae</taxon>
        <taxon>Alsobacter</taxon>
    </lineage>
</organism>
<evidence type="ECO:0000313" key="2">
    <source>
        <dbReference type="EMBL" id="PSC02700.1"/>
    </source>
</evidence>
<dbReference type="RefSeq" id="WP_106340352.1">
    <property type="nucleotide sequence ID" value="NZ_PVZS01000041.1"/>
</dbReference>
<keyword evidence="3" id="KW-1185">Reference proteome</keyword>
<accession>A0A2T1HM18</accession>
<sequence length="706" mass="73899">MPDISKLSDAELMAIMAREESARRSIQNLSEDQLRALAYEQPEPPPGVTIHASNGDFYSKGGGKFEPTTPLEAQARAQRDASGISGDVGASVLRGTPYVGGFMDRAIAAGNSALGGGTYEDQLARKRAEFKTFDEDYPKTSMAGKAAGAIAGTVASAPLAGEGIAGWALGTGAKSLPQAIVRGGVAGTLQGAAAGAGESQDLTKPADVALNVAKDGAIGAVLGTAIPAALGGAARVWDKLNPIGAATDALANLPAKAQQYIAQQLPNAARVQALKQQAAALGPEGMLADVSPEWAGIARGASARPGSRDAIVQALTERDAGKNARITGAINDTLGPDVVPSQRLAGIKDAQKALGPEYEQALQGAKAVDTEPLLHRLTEISVDARGPARQAARDVKSMLNIEGTDQLDPNPRTLLNIRHAIDGMMEGQENTDVLRVLGDARKAVDAELQTKVPGIKTVDAKYGELARQADSFKQGQNLLDSGKQALRPSEVQDLVEKGVQPQGELVGPSAAALRLREGTRAEIERIVGTNANDVAKLNQLFKAEGDWNRDKLRTLFGQDRADKILQTLDAERKMEATKNWVVGNSATEPTRQFGQFLDETAKGHAIPTETTLAGASFRGAQKFLQALTQSAGEEQAQEVARQLGALAVAKGGTRDQIIEALMKRGVRQGQLEQLYGAAGGSTALSPVVRALMAGSSGDRAEGRRQR</sequence>
<proteinExistence type="predicted"/>
<name>A0A2T1HM18_9HYPH</name>
<reference evidence="3" key="1">
    <citation type="submission" date="2018-03" db="EMBL/GenBank/DDBJ databases">
        <authorList>
            <person name="Sun L."/>
            <person name="Liu H."/>
            <person name="Chen W."/>
            <person name="Huang K."/>
            <person name="Liu W."/>
            <person name="Gao X."/>
        </authorList>
    </citation>
    <scope>NUCLEOTIDE SEQUENCE [LARGE SCALE GENOMIC DNA]</scope>
    <source>
        <strain evidence="3">SH9</strain>
    </source>
</reference>
<comment type="caution">
    <text evidence="2">The sequence shown here is derived from an EMBL/GenBank/DDBJ whole genome shotgun (WGS) entry which is preliminary data.</text>
</comment>
<protein>
    <submittedName>
        <fullName evidence="2">Uncharacterized protein</fullName>
    </submittedName>
</protein>
<evidence type="ECO:0000256" key="1">
    <source>
        <dbReference type="SAM" id="MobiDB-lite"/>
    </source>
</evidence>
<evidence type="ECO:0000313" key="3">
    <source>
        <dbReference type="Proteomes" id="UP000239772"/>
    </source>
</evidence>
<dbReference type="Proteomes" id="UP000239772">
    <property type="component" value="Unassembled WGS sequence"/>
</dbReference>
<dbReference type="AlphaFoldDB" id="A0A2T1HM18"/>
<dbReference type="EMBL" id="PVZS01000041">
    <property type="protein sequence ID" value="PSC02700.1"/>
    <property type="molecule type" value="Genomic_DNA"/>
</dbReference>
<gene>
    <name evidence="2" type="ORF">SLNSH_22835</name>
</gene>
<dbReference type="OrthoDB" id="8171331at2"/>
<feature type="region of interest" description="Disordered" evidence="1">
    <location>
        <begin position="61"/>
        <end position="82"/>
    </location>
</feature>